<dbReference type="GO" id="GO:0003700">
    <property type="term" value="F:DNA-binding transcription factor activity"/>
    <property type="evidence" value="ECO:0007669"/>
    <property type="project" value="InterPro"/>
</dbReference>
<dbReference type="EMBL" id="QGDJ01000003">
    <property type="protein sequence ID" value="PWJ20513.1"/>
    <property type="molecule type" value="Genomic_DNA"/>
</dbReference>
<evidence type="ECO:0000313" key="8">
    <source>
        <dbReference type="Proteomes" id="UP000251571"/>
    </source>
</evidence>
<evidence type="ECO:0000313" key="7">
    <source>
        <dbReference type="Proteomes" id="UP000245839"/>
    </source>
</evidence>
<dbReference type="InterPro" id="IPR008920">
    <property type="entry name" value="TF_FadR/GntR_C"/>
</dbReference>
<dbReference type="CDD" id="cd07377">
    <property type="entry name" value="WHTH_GntR"/>
    <property type="match status" value="1"/>
</dbReference>
<gene>
    <name evidence="5" type="ORF">BCF38_103332</name>
    <name evidence="6" type="ORF">SAMN05421539_103332</name>
</gene>
<dbReference type="Proteomes" id="UP000245839">
    <property type="component" value="Unassembled WGS sequence"/>
</dbReference>
<dbReference type="EMBL" id="UETC01000003">
    <property type="protein sequence ID" value="SSA44609.1"/>
    <property type="molecule type" value="Genomic_DNA"/>
</dbReference>
<evidence type="ECO:0000256" key="3">
    <source>
        <dbReference type="ARBA" id="ARBA00023163"/>
    </source>
</evidence>
<dbReference type="SMART" id="SM00345">
    <property type="entry name" value="HTH_GNTR"/>
    <property type="match status" value="1"/>
</dbReference>
<keyword evidence="7" id="KW-1185">Reference proteome</keyword>
<dbReference type="PANTHER" id="PTHR43537:SF5">
    <property type="entry name" value="UXU OPERON TRANSCRIPTIONAL REGULATOR"/>
    <property type="match status" value="1"/>
</dbReference>
<dbReference type="Pfam" id="PF00392">
    <property type="entry name" value="GntR"/>
    <property type="match status" value="1"/>
</dbReference>
<dbReference type="PANTHER" id="PTHR43537">
    <property type="entry name" value="TRANSCRIPTIONAL REGULATOR, GNTR FAMILY"/>
    <property type="match status" value="1"/>
</dbReference>
<dbReference type="Gene3D" id="1.20.120.530">
    <property type="entry name" value="GntR ligand-binding domain-like"/>
    <property type="match status" value="1"/>
</dbReference>
<dbReference type="InterPro" id="IPR011711">
    <property type="entry name" value="GntR_C"/>
</dbReference>
<protein>
    <submittedName>
        <fullName evidence="5">DNA-binding FadR family transcriptional regulator</fullName>
    </submittedName>
    <submittedName>
        <fullName evidence="6">DNA-binding transcriptional regulator, FadR family</fullName>
    </submittedName>
</protein>
<dbReference type="SMART" id="SM00895">
    <property type="entry name" value="FCD"/>
    <property type="match status" value="1"/>
</dbReference>
<dbReference type="InterPro" id="IPR000524">
    <property type="entry name" value="Tscrpt_reg_HTH_GntR"/>
</dbReference>
<evidence type="ECO:0000313" key="5">
    <source>
        <dbReference type="EMBL" id="PWJ20513.1"/>
    </source>
</evidence>
<feature type="domain" description="HTH gntR-type" evidence="4">
    <location>
        <begin position="26"/>
        <end position="96"/>
    </location>
</feature>
<name>A0A2Y9AQH4_9RHOB</name>
<dbReference type="PROSITE" id="PS50949">
    <property type="entry name" value="HTH_GNTR"/>
    <property type="match status" value="1"/>
</dbReference>
<sequence length="258" mass="28344">MCDVTLSRIRMSDLKLSDNRKLMPSTPLSTDISEQIAARIASGDLVADDRLPSEAELAAQFDCSRATVREALKRLAARNLIRTKRGNTGGAFVNRLTFEAAIESHVATSTLLLSMNAVDFETAAEARFALERACADLACANHVPADLTAMRDALTRLTQPCDDVAFCAADVAFHRAFVDAAHNPVLSYQLAGAVEAMQPLMNMITFPDRDRTEIAALYRRLANAVRARDAGEACHILTELEAQMVALFHRGQVRRERR</sequence>
<dbReference type="InterPro" id="IPR036388">
    <property type="entry name" value="WH-like_DNA-bd_sf"/>
</dbReference>
<dbReference type="SUPFAM" id="SSF48008">
    <property type="entry name" value="GntR ligand-binding domain-like"/>
    <property type="match status" value="1"/>
</dbReference>
<dbReference type="PRINTS" id="PR00035">
    <property type="entry name" value="HTHGNTR"/>
</dbReference>
<dbReference type="InterPro" id="IPR036390">
    <property type="entry name" value="WH_DNA-bd_sf"/>
</dbReference>
<dbReference type="Pfam" id="PF07729">
    <property type="entry name" value="FCD"/>
    <property type="match status" value="1"/>
</dbReference>
<evidence type="ECO:0000259" key="4">
    <source>
        <dbReference type="PROSITE" id="PS50949"/>
    </source>
</evidence>
<reference evidence="6 8" key="1">
    <citation type="submission" date="2016-10" db="EMBL/GenBank/DDBJ databases">
        <authorList>
            <person name="Cai Z."/>
        </authorList>
    </citation>
    <scope>NUCLEOTIDE SEQUENCE [LARGE SCALE GENOMIC DNA]</scope>
    <source>
        <strain evidence="6 8">DSM 25227</strain>
    </source>
</reference>
<evidence type="ECO:0000313" key="6">
    <source>
        <dbReference type="EMBL" id="SSA44609.1"/>
    </source>
</evidence>
<dbReference type="AlphaFoldDB" id="A0A2Y9AQH4"/>
<organism evidence="6 8">
    <name type="scientific">Jannaschia seohaensis</name>
    <dbReference type="NCBI Taxonomy" id="475081"/>
    <lineage>
        <taxon>Bacteria</taxon>
        <taxon>Pseudomonadati</taxon>
        <taxon>Pseudomonadota</taxon>
        <taxon>Alphaproteobacteria</taxon>
        <taxon>Rhodobacterales</taxon>
        <taxon>Roseobacteraceae</taxon>
        <taxon>Jannaschia</taxon>
    </lineage>
</organism>
<dbReference type="GO" id="GO:0003677">
    <property type="term" value="F:DNA binding"/>
    <property type="evidence" value="ECO:0007669"/>
    <property type="project" value="UniProtKB-KW"/>
</dbReference>
<accession>A0A2Y9AQH4</accession>
<evidence type="ECO:0000256" key="1">
    <source>
        <dbReference type="ARBA" id="ARBA00023015"/>
    </source>
</evidence>
<dbReference type="Proteomes" id="UP000251571">
    <property type="component" value="Unassembled WGS sequence"/>
</dbReference>
<keyword evidence="1" id="KW-0805">Transcription regulation</keyword>
<reference evidence="5 7" key="2">
    <citation type="submission" date="2018-03" db="EMBL/GenBank/DDBJ databases">
        <title>Genomic Encyclopedia of Archaeal and Bacterial Type Strains, Phase II (KMG-II): from individual species to whole genera.</title>
        <authorList>
            <person name="Goeker M."/>
        </authorList>
    </citation>
    <scope>NUCLEOTIDE SEQUENCE [LARGE SCALE GENOMIC DNA]</scope>
    <source>
        <strain evidence="5 7">DSM 25227</strain>
    </source>
</reference>
<keyword evidence="2 6" id="KW-0238">DNA-binding</keyword>
<dbReference type="Gene3D" id="1.10.10.10">
    <property type="entry name" value="Winged helix-like DNA-binding domain superfamily/Winged helix DNA-binding domain"/>
    <property type="match status" value="1"/>
</dbReference>
<keyword evidence="3" id="KW-0804">Transcription</keyword>
<evidence type="ECO:0000256" key="2">
    <source>
        <dbReference type="ARBA" id="ARBA00023125"/>
    </source>
</evidence>
<proteinExistence type="predicted"/>
<dbReference type="SUPFAM" id="SSF46785">
    <property type="entry name" value="Winged helix' DNA-binding domain"/>
    <property type="match status" value="1"/>
</dbReference>